<dbReference type="EMBL" id="AP023361">
    <property type="protein sequence ID" value="BCJ90803.1"/>
    <property type="molecule type" value="Genomic_DNA"/>
</dbReference>
<keyword evidence="2" id="KW-1185">Reference proteome</keyword>
<sequence length="133" mass="14452">MTVAAQAAGFSPLTIETKSGAHAFQVEVAADDTTRATGLMYRRTLDADKGMLFDFGRTQPVAMWMQNTYVALDMVFILPDGTVHRVEDHTTPLSTRSIESGVDVRYVLELPAGTADRIGIVRGSKVKHAIIGK</sequence>
<dbReference type="InterPro" id="IPR003795">
    <property type="entry name" value="DUF192"/>
</dbReference>
<dbReference type="Pfam" id="PF02643">
    <property type="entry name" value="DUF192"/>
    <property type="match status" value="1"/>
</dbReference>
<dbReference type="PANTHER" id="PTHR37953:SF1">
    <property type="entry name" value="UPF0127 PROTEIN MJ1496"/>
    <property type="match status" value="1"/>
</dbReference>
<evidence type="ECO:0000313" key="1">
    <source>
        <dbReference type="EMBL" id="BCJ90803.1"/>
    </source>
</evidence>
<dbReference type="AlphaFoldDB" id="A0A6S6QHW5"/>
<organism evidence="1 2">
    <name type="scientific">Terrihabitans soli</name>
    <dbReference type="NCBI Taxonomy" id="708113"/>
    <lineage>
        <taxon>Bacteria</taxon>
        <taxon>Pseudomonadati</taxon>
        <taxon>Pseudomonadota</taxon>
        <taxon>Alphaproteobacteria</taxon>
        <taxon>Hyphomicrobiales</taxon>
        <taxon>Terrihabitans</taxon>
    </lineage>
</organism>
<proteinExistence type="predicted"/>
<name>A0A6S6QHW5_9HYPH</name>
<dbReference type="Gene3D" id="2.60.120.1140">
    <property type="entry name" value="Protein of unknown function DUF192"/>
    <property type="match status" value="1"/>
</dbReference>
<dbReference type="RefSeq" id="WP_225874039.1">
    <property type="nucleotide sequence ID" value="NZ_AP023361.1"/>
</dbReference>
<evidence type="ECO:0008006" key="3">
    <source>
        <dbReference type="Google" id="ProtNLM"/>
    </source>
</evidence>
<dbReference type="InterPro" id="IPR038695">
    <property type="entry name" value="Saro_0823-like_sf"/>
</dbReference>
<gene>
    <name evidence="1" type="ORF">IZ6_15380</name>
</gene>
<dbReference type="PANTHER" id="PTHR37953">
    <property type="entry name" value="UPF0127 PROTEIN MJ1496"/>
    <property type="match status" value="1"/>
</dbReference>
<dbReference type="Proteomes" id="UP000515317">
    <property type="component" value="Chromosome"/>
</dbReference>
<evidence type="ECO:0000313" key="2">
    <source>
        <dbReference type="Proteomes" id="UP000515317"/>
    </source>
</evidence>
<accession>A0A6S6QHW5</accession>
<reference evidence="1 2" key="1">
    <citation type="submission" date="2020-08" db="EMBL/GenBank/DDBJ databases">
        <title>Genome sequence of Rhizobiales bacterium strain IZ6.</title>
        <authorList>
            <person name="Nakai R."/>
            <person name="Naganuma T."/>
        </authorList>
    </citation>
    <scope>NUCLEOTIDE SEQUENCE [LARGE SCALE GENOMIC DNA]</scope>
    <source>
        <strain evidence="1 2">IZ6</strain>
    </source>
</reference>
<dbReference type="KEGG" id="tso:IZ6_15380"/>
<protein>
    <recommendedName>
        <fullName evidence="3">DUF192 domain-containing protein</fullName>
    </recommendedName>
</protein>